<keyword evidence="15" id="KW-1185">Reference proteome</keyword>
<dbReference type="OrthoDB" id="9810148at2"/>
<dbReference type="SMART" id="SM00382">
    <property type="entry name" value="AAA"/>
    <property type="match status" value="1"/>
</dbReference>
<keyword evidence="8" id="KW-0862">Zinc</keyword>
<dbReference type="InterPro" id="IPR027417">
    <property type="entry name" value="P-loop_NTPase"/>
</dbReference>
<dbReference type="GO" id="GO:0006261">
    <property type="term" value="P:DNA-templated DNA replication"/>
    <property type="evidence" value="ECO:0007669"/>
    <property type="project" value="TreeGrafter"/>
</dbReference>
<evidence type="ECO:0000256" key="10">
    <source>
        <dbReference type="ARBA" id="ARBA00022932"/>
    </source>
</evidence>
<evidence type="ECO:0000256" key="9">
    <source>
        <dbReference type="ARBA" id="ARBA00022840"/>
    </source>
</evidence>
<dbReference type="NCBIfam" id="TIGR02397">
    <property type="entry name" value="dnaX_nterm"/>
    <property type="match status" value="1"/>
</dbReference>
<dbReference type="InterPro" id="IPR012763">
    <property type="entry name" value="DNA_pol_III_sug/sutau_N"/>
</dbReference>
<dbReference type="PANTHER" id="PTHR11669">
    <property type="entry name" value="REPLICATION FACTOR C / DNA POLYMERASE III GAMMA-TAU SUBUNIT"/>
    <property type="match status" value="1"/>
</dbReference>
<dbReference type="SUPFAM" id="SSF48019">
    <property type="entry name" value="post-AAA+ oligomerization domain-like"/>
    <property type="match status" value="1"/>
</dbReference>
<dbReference type="InterPro" id="IPR022754">
    <property type="entry name" value="DNA_pol_III_gamma-3"/>
</dbReference>
<keyword evidence="9" id="KW-0067">ATP-binding</keyword>
<dbReference type="Gene3D" id="1.10.8.60">
    <property type="match status" value="1"/>
</dbReference>
<protein>
    <recommendedName>
        <fullName evidence="2">DNA-directed DNA polymerase</fullName>
        <ecNumber evidence="2">2.7.7.7</ecNumber>
    </recommendedName>
</protein>
<dbReference type="GO" id="GO:0005524">
    <property type="term" value="F:ATP binding"/>
    <property type="evidence" value="ECO:0007669"/>
    <property type="project" value="UniProtKB-KW"/>
</dbReference>
<dbReference type="InterPro" id="IPR003593">
    <property type="entry name" value="AAA+_ATPase"/>
</dbReference>
<reference evidence="14 15" key="1">
    <citation type="submission" date="2016-10" db="EMBL/GenBank/DDBJ databases">
        <authorList>
            <person name="de Groot N.N."/>
        </authorList>
    </citation>
    <scope>NUCLEOTIDE SEQUENCE [LARGE SCALE GENOMIC DNA]</scope>
    <source>
        <strain evidence="14 15">DSM 23310</strain>
    </source>
</reference>
<dbReference type="InterPro" id="IPR048448">
    <property type="entry name" value="DnaX-like_C"/>
</dbReference>
<evidence type="ECO:0000256" key="5">
    <source>
        <dbReference type="ARBA" id="ARBA00022705"/>
    </source>
</evidence>
<evidence type="ECO:0000256" key="7">
    <source>
        <dbReference type="ARBA" id="ARBA00022741"/>
    </source>
</evidence>
<keyword evidence="7" id="KW-0547">Nucleotide-binding</keyword>
<evidence type="ECO:0000313" key="14">
    <source>
        <dbReference type="EMBL" id="SDX50400.1"/>
    </source>
</evidence>
<feature type="domain" description="AAA+ ATPase" evidence="13">
    <location>
        <begin position="36"/>
        <end position="178"/>
    </location>
</feature>
<dbReference type="GO" id="GO:0003887">
    <property type="term" value="F:DNA-directed DNA polymerase activity"/>
    <property type="evidence" value="ECO:0007669"/>
    <property type="project" value="UniProtKB-KW"/>
</dbReference>
<evidence type="ECO:0000313" key="15">
    <source>
        <dbReference type="Proteomes" id="UP000198828"/>
    </source>
</evidence>
<comment type="catalytic activity">
    <reaction evidence="11">
        <text>DNA(n) + a 2'-deoxyribonucleoside 5'-triphosphate = DNA(n+1) + diphosphate</text>
        <dbReference type="Rhea" id="RHEA:22508"/>
        <dbReference type="Rhea" id="RHEA-COMP:17339"/>
        <dbReference type="Rhea" id="RHEA-COMP:17340"/>
        <dbReference type="ChEBI" id="CHEBI:33019"/>
        <dbReference type="ChEBI" id="CHEBI:61560"/>
        <dbReference type="ChEBI" id="CHEBI:173112"/>
        <dbReference type="EC" id="2.7.7.7"/>
    </reaction>
</comment>
<accession>A0A1H3C8L4</accession>
<dbReference type="Proteomes" id="UP000198828">
    <property type="component" value="Unassembled WGS sequence"/>
</dbReference>
<dbReference type="RefSeq" id="WP_093754039.1">
    <property type="nucleotide sequence ID" value="NZ_BSYN01000012.1"/>
</dbReference>
<dbReference type="EMBL" id="FNNG01000012">
    <property type="protein sequence ID" value="SDX50400.1"/>
    <property type="molecule type" value="Genomic_DNA"/>
</dbReference>
<dbReference type="Gene3D" id="1.20.272.10">
    <property type="match status" value="1"/>
</dbReference>
<dbReference type="FunFam" id="3.40.50.300:FF:000014">
    <property type="entry name" value="DNA polymerase III subunit gamma/tau"/>
    <property type="match status" value="1"/>
</dbReference>
<dbReference type="GO" id="GO:0046872">
    <property type="term" value="F:metal ion binding"/>
    <property type="evidence" value="ECO:0007669"/>
    <property type="project" value="UniProtKB-KW"/>
</dbReference>
<evidence type="ECO:0000256" key="4">
    <source>
        <dbReference type="ARBA" id="ARBA00022695"/>
    </source>
</evidence>
<dbReference type="FunFam" id="1.10.8.60:FF:000013">
    <property type="entry name" value="DNA polymerase III subunit gamma/tau"/>
    <property type="match status" value="1"/>
</dbReference>
<dbReference type="InterPro" id="IPR045085">
    <property type="entry name" value="HLD_clamp_pol_III_gamma_tau"/>
</dbReference>
<evidence type="ECO:0000256" key="6">
    <source>
        <dbReference type="ARBA" id="ARBA00022723"/>
    </source>
</evidence>
<evidence type="ECO:0000256" key="11">
    <source>
        <dbReference type="ARBA" id="ARBA00049244"/>
    </source>
</evidence>
<dbReference type="Pfam" id="PF22608">
    <property type="entry name" value="DNAX_ATPase_lid"/>
    <property type="match status" value="1"/>
</dbReference>
<dbReference type="Gene3D" id="3.40.50.300">
    <property type="entry name" value="P-loop containing nucleotide triphosphate hydrolases"/>
    <property type="match status" value="1"/>
</dbReference>
<dbReference type="EC" id="2.7.7.7" evidence="2"/>
<organism evidence="14 15">
    <name type="scientific">Tepidimicrobium xylanilyticum</name>
    <dbReference type="NCBI Taxonomy" id="1123352"/>
    <lineage>
        <taxon>Bacteria</taxon>
        <taxon>Bacillati</taxon>
        <taxon>Bacillota</taxon>
        <taxon>Tissierellia</taxon>
        <taxon>Tissierellales</taxon>
        <taxon>Tepidimicrobiaceae</taxon>
        <taxon>Tepidimicrobium</taxon>
    </lineage>
</organism>
<evidence type="ECO:0000256" key="8">
    <source>
        <dbReference type="ARBA" id="ARBA00022833"/>
    </source>
</evidence>
<dbReference type="InterPro" id="IPR050238">
    <property type="entry name" value="DNA_Rep/Repair_Clamp_Loader"/>
</dbReference>
<evidence type="ECO:0000256" key="1">
    <source>
        <dbReference type="ARBA" id="ARBA00006360"/>
    </source>
</evidence>
<dbReference type="Pfam" id="PF12169">
    <property type="entry name" value="DNA_pol3_gamma3"/>
    <property type="match status" value="1"/>
</dbReference>
<evidence type="ECO:0000256" key="3">
    <source>
        <dbReference type="ARBA" id="ARBA00022679"/>
    </source>
</evidence>
<dbReference type="SUPFAM" id="SSF52540">
    <property type="entry name" value="P-loop containing nucleoside triphosphate hydrolases"/>
    <property type="match status" value="1"/>
</dbReference>
<dbReference type="CDD" id="cd18137">
    <property type="entry name" value="HLD_clamp_pol_III_gamma_tau"/>
    <property type="match status" value="1"/>
</dbReference>
<keyword evidence="6" id="KW-0479">Metal-binding</keyword>
<keyword evidence="5" id="KW-0235">DNA replication</keyword>
<dbReference type="PANTHER" id="PTHR11669:SF0">
    <property type="entry name" value="PROTEIN STICHEL-LIKE 2"/>
    <property type="match status" value="1"/>
</dbReference>
<dbReference type="Pfam" id="PF13177">
    <property type="entry name" value="DNA_pol3_delta2"/>
    <property type="match status" value="1"/>
</dbReference>
<dbReference type="Pfam" id="PF20964">
    <property type="entry name" value="DnaX_C"/>
    <property type="match status" value="1"/>
</dbReference>
<comment type="similarity">
    <text evidence="1">Belongs to the DnaX/STICHEL family.</text>
</comment>
<keyword evidence="3" id="KW-0808">Transferase</keyword>
<dbReference type="GO" id="GO:0009360">
    <property type="term" value="C:DNA polymerase III complex"/>
    <property type="evidence" value="ECO:0007669"/>
    <property type="project" value="InterPro"/>
</dbReference>
<evidence type="ECO:0000256" key="12">
    <source>
        <dbReference type="SAM" id="Coils"/>
    </source>
</evidence>
<dbReference type="GO" id="GO:0003677">
    <property type="term" value="F:DNA binding"/>
    <property type="evidence" value="ECO:0007669"/>
    <property type="project" value="InterPro"/>
</dbReference>
<keyword evidence="4" id="KW-0548">Nucleotidyltransferase</keyword>
<keyword evidence="10" id="KW-0239">DNA-directed DNA polymerase</keyword>
<dbReference type="AlphaFoldDB" id="A0A1H3C8L4"/>
<keyword evidence="12" id="KW-0175">Coiled coil</keyword>
<dbReference type="CDD" id="cd00009">
    <property type="entry name" value="AAA"/>
    <property type="match status" value="1"/>
</dbReference>
<gene>
    <name evidence="14" type="ORF">SAMN05660923_02415</name>
</gene>
<dbReference type="NCBIfam" id="NF004046">
    <property type="entry name" value="PRK05563.1"/>
    <property type="match status" value="1"/>
</dbReference>
<evidence type="ECO:0000259" key="13">
    <source>
        <dbReference type="SMART" id="SM00382"/>
    </source>
</evidence>
<name>A0A1H3C8L4_9FIRM</name>
<proteinExistence type="inferred from homology"/>
<evidence type="ECO:0000256" key="2">
    <source>
        <dbReference type="ARBA" id="ARBA00012417"/>
    </source>
</evidence>
<dbReference type="InterPro" id="IPR008921">
    <property type="entry name" value="DNA_pol3_clamp-load_cplx_C"/>
</dbReference>
<sequence length="535" mass="61884">MYQALYRQYRPRTFDEVLGQKHITTTLKNQIKKQNIGHAYLFSGTKGTGKTSTAKIFSRAINCLNPIEGNPCNKCEICKGILDESIMDIIEMDAASNNSVDDIRELRDKVVYPPSRTKYKVYIIDEVHMLSKGAFNALLKTLEEPPKHLIFILATTEKERLPQTILSRCQRFDFRRITTKDIVANMKNICNQLNIFVEERALKLIARNSDGAMRDALSLLDQCISYKGEKLTYQDALDVLGIANTDLLFSIVEDVKDNNLHSLLFKIDDLIQQGKDVNQFIKDLILHFRNLLIVKTSKNAIDLLDLDEEVIDQFIQQSQDISLDFILKSLDILNKSENQAKWVTQPRIILEMAMIKLVNLEDEMNLEERIKRLEEIINTGQIEISKPVAAKTVEKPKKKLEQSQMEEETIEIEPIQPLDSKEELSLETIKKEWKKVLTFVKEKNIRTHAFLIEGKVKSYKDGNLFIAYKDGYGIHKEAMERPNNKELVEKITSSYFNKDIRINFIMEDSFEEEIEEENKFQGVIDFFGEDIVEIE</sequence>
<feature type="coiled-coil region" evidence="12">
    <location>
        <begin position="350"/>
        <end position="383"/>
    </location>
</feature>